<name>A0A818IER5_9BILA</name>
<dbReference type="EMBL" id="CAJNYT010003027">
    <property type="protein sequence ID" value="CAF3519802.1"/>
    <property type="molecule type" value="Genomic_DNA"/>
</dbReference>
<protein>
    <submittedName>
        <fullName evidence="1">Uncharacterized protein</fullName>
    </submittedName>
</protein>
<comment type="caution">
    <text evidence="1">The sequence shown here is derived from an EMBL/GenBank/DDBJ whole genome shotgun (WGS) entry which is preliminary data.</text>
</comment>
<dbReference type="Proteomes" id="UP000663872">
    <property type="component" value="Unassembled WGS sequence"/>
</dbReference>
<evidence type="ECO:0000313" key="2">
    <source>
        <dbReference type="Proteomes" id="UP000663872"/>
    </source>
</evidence>
<organism evidence="1 2">
    <name type="scientific">Rotaria socialis</name>
    <dbReference type="NCBI Taxonomy" id="392032"/>
    <lineage>
        <taxon>Eukaryota</taxon>
        <taxon>Metazoa</taxon>
        <taxon>Spiralia</taxon>
        <taxon>Gnathifera</taxon>
        <taxon>Rotifera</taxon>
        <taxon>Eurotatoria</taxon>
        <taxon>Bdelloidea</taxon>
        <taxon>Philodinida</taxon>
        <taxon>Philodinidae</taxon>
        <taxon>Rotaria</taxon>
    </lineage>
</organism>
<dbReference type="AlphaFoldDB" id="A0A818IER5"/>
<gene>
    <name evidence="1" type="ORF">GRG538_LOCUS18681</name>
</gene>
<reference evidence="1" key="1">
    <citation type="submission" date="2021-02" db="EMBL/GenBank/DDBJ databases">
        <authorList>
            <person name="Nowell W R."/>
        </authorList>
    </citation>
    <scope>NUCLEOTIDE SEQUENCE</scope>
</reference>
<evidence type="ECO:0000313" key="1">
    <source>
        <dbReference type="EMBL" id="CAF3519802.1"/>
    </source>
</evidence>
<accession>A0A818IER5</accession>
<proteinExistence type="predicted"/>
<sequence length="361" mass="42456">MFSNCRIQSSYVPCTLNHNASSPPGRYLLLPCYPNSNDETSIDLLLANIPIYQLNQQELKQRSIDGFHQSTSVKPINDHERRLFTLSLLWNVNKEILEFNFKRLMYLSYVPCTLNHNASSSPRRYLLLPCYPNSNDETRIDLLLTNIPIYQLNQQELKQRSIDGFHQPTSVKPINDHERRLFTLSLLWNVHKEILEFNFKRLMYLINQFAANRVHRFSTHSNQEYLHEDEYTIALEFYLQIDIDLFYMKTCSYRGAQPDIDVPKGLFYIHESQAQYSIIACQQRSCCLCYPSYRLTYRSYQPIIQFRPNRRHSFINGYRSILNCPVTCTTKNIIYVLTCPCNKFDYIGETSVSLANLLSCK</sequence>